<gene>
    <name evidence="1" type="ORF">IAA19_04130</name>
</gene>
<sequence length="355" mass="39486">MSEGIVLGFESACALWRRVGERVALRNQPDERVAPLLIRLLFDKGTGVDLSDMPQRCRVTRIPASVDAPKLRIFQGELGEGEAVLHLCVSRRTGRRFVSGAICHLMSGSYPAGSFSRLEDGVLVASPELTFMQMARFLDEDLLVAYGYELCGYFARCHDEPGFCNCPPLTSVSRISEYLGRLEQLREDRGEGMPWGLSKARRALSHVRDGAASPEEAVVAMVLTLPKRRGGYGIPRACLNAVVRLGAEAAELFGIDSFVCDLSWNNGSTVLEYQGSQHKLRSRRSYDLRKGNVLVADGRSVIEMDRRMLARREFMDEVAKSVSMALGIRWRSPSPRAATKQLALRNKLIQHLDAR</sequence>
<name>A0A9D2EYE4_9ACTN</name>
<reference evidence="1" key="2">
    <citation type="submission" date="2021-04" db="EMBL/GenBank/DDBJ databases">
        <authorList>
            <person name="Gilroy R."/>
        </authorList>
    </citation>
    <scope>NUCLEOTIDE SEQUENCE</scope>
    <source>
        <strain evidence="1">ChiHjej12B11-14209</strain>
    </source>
</reference>
<protein>
    <recommendedName>
        <fullName evidence="3">DUF559 domain-containing protein</fullName>
    </recommendedName>
</protein>
<accession>A0A9D2EYE4</accession>
<dbReference type="Proteomes" id="UP000824062">
    <property type="component" value="Unassembled WGS sequence"/>
</dbReference>
<evidence type="ECO:0008006" key="3">
    <source>
        <dbReference type="Google" id="ProtNLM"/>
    </source>
</evidence>
<organism evidence="1 2">
    <name type="scientific">Candidatus Olsenella pullistercoris</name>
    <dbReference type="NCBI Taxonomy" id="2838712"/>
    <lineage>
        <taxon>Bacteria</taxon>
        <taxon>Bacillati</taxon>
        <taxon>Actinomycetota</taxon>
        <taxon>Coriobacteriia</taxon>
        <taxon>Coriobacteriales</taxon>
        <taxon>Atopobiaceae</taxon>
        <taxon>Olsenella</taxon>
    </lineage>
</organism>
<comment type="caution">
    <text evidence="1">The sequence shown here is derived from an EMBL/GenBank/DDBJ whole genome shotgun (WGS) entry which is preliminary data.</text>
</comment>
<evidence type="ECO:0000313" key="1">
    <source>
        <dbReference type="EMBL" id="HIZ46189.1"/>
    </source>
</evidence>
<proteinExistence type="predicted"/>
<evidence type="ECO:0000313" key="2">
    <source>
        <dbReference type="Proteomes" id="UP000824062"/>
    </source>
</evidence>
<reference evidence="1" key="1">
    <citation type="journal article" date="2021" name="PeerJ">
        <title>Extensive microbial diversity within the chicken gut microbiome revealed by metagenomics and culture.</title>
        <authorList>
            <person name="Gilroy R."/>
            <person name="Ravi A."/>
            <person name="Getino M."/>
            <person name="Pursley I."/>
            <person name="Horton D.L."/>
            <person name="Alikhan N.F."/>
            <person name="Baker D."/>
            <person name="Gharbi K."/>
            <person name="Hall N."/>
            <person name="Watson M."/>
            <person name="Adriaenssens E.M."/>
            <person name="Foster-Nyarko E."/>
            <person name="Jarju S."/>
            <person name="Secka A."/>
            <person name="Antonio M."/>
            <person name="Oren A."/>
            <person name="Chaudhuri R.R."/>
            <person name="La Ragione R."/>
            <person name="Hildebrand F."/>
            <person name="Pallen M.J."/>
        </authorList>
    </citation>
    <scope>NUCLEOTIDE SEQUENCE</scope>
    <source>
        <strain evidence="1">ChiHjej12B11-14209</strain>
    </source>
</reference>
<dbReference type="EMBL" id="DXBM01000036">
    <property type="protein sequence ID" value="HIZ46189.1"/>
    <property type="molecule type" value="Genomic_DNA"/>
</dbReference>
<dbReference type="AlphaFoldDB" id="A0A9D2EYE4"/>